<dbReference type="GO" id="GO:0022857">
    <property type="term" value="F:transmembrane transporter activity"/>
    <property type="evidence" value="ECO:0007669"/>
    <property type="project" value="UniProtKB-UniRule"/>
</dbReference>
<comment type="subcellular location">
    <subcellularLocation>
        <location evidence="1 7">Cell inner membrane</location>
        <topology evidence="1 7">Multi-pass membrane protein</topology>
    </subcellularLocation>
</comment>
<feature type="domain" description="TRAP C4-dicarboxylate transport system permease DctM subunit" evidence="9">
    <location>
        <begin position="1"/>
        <end position="164"/>
    </location>
</feature>
<feature type="transmembrane region" description="Helical" evidence="8">
    <location>
        <begin position="20"/>
        <end position="40"/>
    </location>
</feature>
<keyword evidence="3 7" id="KW-0997">Cell inner membrane</keyword>
<evidence type="ECO:0000313" key="10">
    <source>
        <dbReference type="EMBL" id="STI15876.1"/>
    </source>
</evidence>
<evidence type="ECO:0000259" key="9">
    <source>
        <dbReference type="Pfam" id="PF06808"/>
    </source>
</evidence>
<keyword evidence="6 8" id="KW-0472">Membrane</keyword>
<dbReference type="GO" id="GO:0005886">
    <property type="term" value="C:plasma membrane"/>
    <property type="evidence" value="ECO:0007669"/>
    <property type="project" value="UniProtKB-SubCell"/>
</dbReference>
<evidence type="ECO:0000256" key="3">
    <source>
        <dbReference type="ARBA" id="ARBA00022519"/>
    </source>
</evidence>
<accession>A0A376RD84</accession>
<evidence type="ECO:0000256" key="7">
    <source>
        <dbReference type="RuleBase" id="RU369079"/>
    </source>
</evidence>
<dbReference type="InterPro" id="IPR010656">
    <property type="entry name" value="DctM"/>
</dbReference>
<feature type="transmembrane region" description="Helical" evidence="8">
    <location>
        <begin position="107"/>
        <end position="132"/>
    </location>
</feature>
<dbReference type="PANTHER" id="PTHR33362">
    <property type="entry name" value="SIALIC ACID TRAP TRANSPORTER PERMEASE PROTEIN SIAT-RELATED"/>
    <property type="match status" value="1"/>
</dbReference>
<evidence type="ECO:0000256" key="8">
    <source>
        <dbReference type="SAM" id="Phobius"/>
    </source>
</evidence>
<reference evidence="10 11" key="1">
    <citation type="submission" date="2018-06" db="EMBL/GenBank/DDBJ databases">
        <authorList>
            <consortium name="Pathogen Informatics"/>
            <person name="Doyle S."/>
        </authorList>
    </citation>
    <scope>NUCLEOTIDE SEQUENCE [LARGE SCALE GENOMIC DNA]</scope>
    <source>
        <strain evidence="10 11">NCTC10865</strain>
    </source>
</reference>
<evidence type="ECO:0000313" key="11">
    <source>
        <dbReference type="Proteomes" id="UP000254159"/>
    </source>
</evidence>
<dbReference type="Proteomes" id="UP000254159">
    <property type="component" value="Unassembled WGS sequence"/>
</dbReference>
<sequence length="175" mass="19191">MLVYREVKWRHLPKLILESVVTTSIVLLLIGFSVGMSWAMTNADIPYMISDALMGISDNPLIILLLINIVLLIVGIFMDMTPAVLIFTPIFLPIAQELGMDPVHFGIMMVANLCIGLLTPPVGSALFVGCSISGVKIQHLIKPLLPFYAALLVALMMITYIPQISLFIPQLLGLM</sequence>
<evidence type="ECO:0000256" key="4">
    <source>
        <dbReference type="ARBA" id="ARBA00022692"/>
    </source>
</evidence>
<dbReference type="PANTHER" id="PTHR33362:SF2">
    <property type="entry name" value="TRAP TRANSPORTER LARGE PERMEASE PROTEIN"/>
    <property type="match status" value="1"/>
</dbReference>
<evidence type="ECO:0000256" key="2">
    <source>
        <dbReference type="ARBA" id="ARBA00022475"/>
    </source>
</evidence>
<dbReference type="InterPro" id="IPR004681">
    <property type="entry name" value="TRAP_DctM"/>
</dbReference>
<keyword evidence="5 8" id="KW-1133">Transmembrane helix</keyword>
<evidence type="ECO:0000256" key="5">
    <source>
        <dbReference type="ARBA" id="ARBA00022989"/>
    </source>
</evidence>
<feature type="transmembrane region" description="Helical" evidence="8">
    <location>
        <begin position="144"/>
        <end position="168"/>
    </location>
</feature>
<gene>
    <name evidence="10" type="primary">siaT_1</name>
    <name evidence="10" type="ORF">NCTC10865_01109</name>
</gene>
<dbReference type="Pfam" id="PF06808">
    <property type="entry name" value="DctM"/>
    <property type="match status" value="1"/>
</dbReference>
<proteinExistence type="predicted"/>
<keyword evidence="4 8" id="KW-0812">Transmembrane</keyword>
<dbReference type="AlphaFoldDB" id="A0A376RD84"/>
<organism evidence="10 11">
    <name type="scientific">Escherichia coli</name>
    <dbReference type="NCBI Taxonomy" id="562"/>
    <lineage>
        <taxon>Bacteria</taxon>
        <taxon>Pseudomonadati</taxon>
        <taxon>Pseudomonadota</taxon>
        <taxon>Gammaproteobacteria</taxon>
        <taxon>Enterobacterales</taxon>
        <taxon>Enterobacteriaceae</taxon>
        <taxon>Escherichia</taxon>
    </lineage>
</organism>
<comment type="function">
    <text evidence="7">Part of the tripartite ATP-independent periplasmic (TRAP) transport system.</text>
</comment>
<protein>
    <submittedName>
        <fullName evidence="10">Putative TRAP-type C4-dicarboxylate transport system,large permease</fullName>
    </submittedName>
</protein>
<keyword evidence="2" id="KW-1003">Cell membrane</keyword>
<feature type="transmembrane region" description="Helical" evidence="8">
    <location>
        <begin position="61"/>
        <end position="87"/>
    </location>
</feature>
<evidence type="ECO:0000256" key="6">
    <source>
        <dbReference type="ARBA" id="ARBA00023136"/>
    </source>
</evidence>
<evidence type="ECO:0000256" key="1">
    <source>
        <dbReference type="ARBA" id="ARBA00004429"/>
    </source>
</evidence>
<dbReference type="EMBL" id="UGCD01000002">
    <property type="protein sequence ID" value="STI15876.1"/>
    <property type="molecule type" value="Genomic_DNA"/>
</dbReference>
<keyword evidence="7" id="KW-0813">Transport</keyword>
<name>A0A376RD84_ECOLX</name>